<reference evidence="4" key="2">
    <citation type="journal article" date="2011" name="Proc. Natl. Acad. Sci. U.S.A.">
        <title>Obligate biotrophy features unraveled by the genomic analysis of rust fungi.</title>
        <authorList>
            <person name="Duplessis S."/>
            <person name="Cuomo C.A."/>
            <person name="Lin Y.-C."/>
            <person name="Aerts A."/>
            <person name="Tisserant E."/>
            <person name="Veneault-Fourrey C."/>
            <person name="Joly D.L."/>
            <person name="Hacquard S."/>
            <person name="Amselem J."/>
            <person name="Cantarel B.L."/>
            <person name="Chiu R."/>
            <person name="Coutinho P.M."/>
            <person name="Feau N."/>
            <person name="Field M."/>
            <person name="Frey P."/>
            <person name="Gelhaye E."/>
            <person name="Goldberg J."/>
            <person name="Grabherr M.G."/>
            <person name="Kodira C.D."/>
            <person name="Kohler A."/>
            <person name="Kuees U."/>
            <person name="Lindquist E.A."/>
            <person name="Lucas S.M."/>
            <person name="Mago R."/>
            <person name="Mauceli E."/>
            <person name="Morin E."/>
            <person name="Murat C."/>
            <person name="Pangilinan J.L."/>
            <person name="Park R."/>
            <person name="Pearson M."/>
            <person name="Quesneville H."/>
            <person name="Rouhier N."/>
            <person name="Sakthikumar S."/>
            <person name="Salamov A.A."/>
            <person name="Schmutz J."/>
            <person name="Selles B."/>
            <person name="Shapiro H."/>
            <person name="Tanguay P."/>
            <person name="Tuskan G.A."/>
            <person name="Henrissat B."/>
            <person name="Van de Peer Y."/>
            <person name="Rouze P."/>
            <person name="Ellis J.G."/>
            <person name="Dodds P.N."/>
            <person name="Schein J.E."/>
            <person name="Zhong S."/>
            <person name="Hamelin R.C."/>
            <person name="Grigoriev I.V."/>
            <person name="Szabo L.J."/>
            <person name="Martin F."/>
        </authorList>
    </citation>
    <scope>NUCLEOTIDE SEQUENCE [LARGE SCALE GENOMIC DNA]</scope>
    <source>
        <strain evidence="4">CRL 75-36-700-3 / race SCCL</strain>
    </source>
</reference>
<dbReference type="HOGENOM" id="CLU_792587_0_0_1"/>
<organism evidence="3 4">
    <name type="scientific">Puccinia graminis f. sp. tritici (strain CRL 75-36-700-3 / race SCCL)</name>
    <name type="common">Black stem rust fungus</name>
    <dbReference type="NCBI Taxonomy" id="418459"/>
    <lineage>
        <taxon>Eukaryota</taxon>
        <taxon>Fungi</taxon>
        <taxon>Dikarya</taxon>
        <taxon>Basidiomycota</taxon>
        <taxon>Pucciniomycotina</taxon>
        <taxon>Pucciniomycetes</taxon>
        <taxon>Pucciniales</taxon>
        <taxon>Pucciniaceae</taxon>
        <taxon>Puccinia</taxon>
    </lineage>
</organism>
<keyword evidence="2" id="KW-0732">Signal</keyword>
<dbReference type="Proteomes" id="UP000008783">
    <property type="component" value="Unassembled WGS sequence"/>
</dbReference>
<dbReference type="OrthoDB" id="10374135at2759"/>
<dbReference type="KEGG" id="pgr:PGTG_10310"/>
<evidence type="ECO:0000313" key="4">
    <source>
        <dbReference type="Proteomes" id="UP000008783"/>
    </source>
</evidence>
<evidence type="ECO:0000256" key="1">
    <source>
        <dbReference type="SAM" id="MobiDB-lite"/>
    </source>
</evidence>
<reference key="1">
    <citation type="submission" date="2007-01" db="EMBL/GenBank/DDBJ databases">
        <title>The Genome Sequence of Puccinia graminis f. sp. tritici Strain CRL 75-36-700-3.</title>
        <authorList>
            <consortium name="The Broad Institute Genome Sequencing Platform"/>
            <person name="Birren B."/>
            <person name="Lander E."/>
            <person name="Galagan J."/>
            <person name="Nusbaum C."/>
            <person name="Devon K."/>
            <person name="Cuomo C."/>
            <person name="Jaffe D."/>
            <person name="Butler J."/>
            <person name="Alvarez P."/>
            <person name="Gnerre S."/>
            <person name="Grabherr M."/>
            <person name="Mauceli E."/>
            <person name="Brockman W."/>
            <person name="Young S."/>
            <person name="LaButti K."/>
            <person name="Sykes S."/>
            <person name="DeCaprio D."/>
            <person name="Crawford M."/>
            <person name="Koehrsen M."/>
            <person name="Engels R."/>
            <person name="Montgomery P."/>
            <person name="Pearson M."/>
            <person name="Howarth C."/>
            <person name="Larson L."/>
            <person name="White J."/>
            <person name="Zeng Q."/>
            <person name="Kodira C."/>
            <person name="Yandava C."/>
            <person name="Alvarado L."/>
            <person name="O'Leary S."/>
            <person name="Szabo L."/>
            <person name="Dean R."/>
            <person name="Schein J."/>
        </authorList>
    </citation>
    <scope>NUCLEOTIDE SEQUENCE</scope>
    <source>
        <strain>CRL 75-36-700-3</strain>
    </source>
</reference>
<dbReference type="EMBL" id="DS178292">
    <property type="protein sequence ID" value="EFP84839.2"/>
    <property type="molecule type" value="Genomic_DNA"/>
</dbReference>
<dbReference type="InParanoid" id="E3KKL4"/>
<dbReference type="AlphaFoldDB" id="E3KKL4"/>
<sequence length="350" mass="40067">MYLTRMMHINLLGLSISAQISCGMVKSWPGQKCDGSSDMVDLDLESLRSDWNESGYGSSSLGQPSRMGRSKEIPNCGLEAEPDTGLSLLTLHHKDLLSTGRDVDIPGIENGGLENLKKCASKTLSSMRSLRAEFSNLKDTESERRKIGHHMDEVERAVRNLFHRRIIELQDKPYLFLGHSNEPIADDNYQEIFKMAGKEWLKTAANLKAFSQLLDIKDHPKRRVMFKKWCDIMMKFFVDLKKHKVIHAENLAEFLNKDDQGKFIGFYIYERSFPEHHLHAAYLTFNIRLSLQEGSPLMNAQYVSNSSMLKSRESTKTSTSLRLRDTFMSSIHKSILQNHCNQRSSLSLNY</sequence>
<accession>E3KKL4</accession>
<feature type="signal peptide" evidence="2">
    <location>
        <begin position="1"/>
        <end position="22"/>
    </location>
</feature>
<keyword evidence="4" id="KW-1185">Reference proteome</keyword>
<proteinExistence type="predicted"/>
<dbReference type="VEuPathDB" id="FungiDB:PGTG_10310"/>
<feature type="chain" id="PRO_5003172681" evidence="2">
    <location>
        <begin position="23"/>
        <end position="350"/>
    </location>
</feature>
<feature type="region of interest" description="Disordered" evidence="1">
    <location>
        <begin position="53"/>
        <end position="76"/>
    </location>
</feature>
<evidence type="ECO:0000313" key="3">
    <source>
        <dbReference type="EMBL" id="EFP84839.2"/>
    </source>
</evidence>
<dbReference type="GeneID" id="10526813"/>
<gene>
    <name evidence="3" type="ORF">PGTG_10310</name>
</gene>
<name>E3KKL4_PUCGT</name>
<dbReference type="RefSeq" id="XP_003329258.2">
    <property type="nucleotide sequence ID" value="XM_003329210.2"/>
</dbReference>
<evidence type="ECO:0000256" key="2">
    <source>
        <dbReference type="SAM" id="SignalP"/>
    </source>
</evidence>
<protein>
    <submittedName>
        <fullName evidence="3">Uncharacterized protein</fullName>
    </submittedName>
</protein>